<feature type="domain" description="DUF4283" evidence="1">
    <location>
        <begin position="26"/>
        <end position="66"/>
    </location>
</feature>
<proteinExistence type="predicted"/>
<evidence type="ECO:0000259" key="1">
    <source>
        <dbReference type="Pfam" id="PF14111"/>
    </source>
</evidence>
<comment type="caution">
    <text evidence="2">The sequence shown here is derived from an EMBL/GenBank/DDBJ whole genome shotgun (WGS) entry which is preliminary data.</text>
</comment>
<reference evidence="2 3" key="1">
    <citation type="journal article" date="2019" name="Nat. Plants">
        <title>Genome sequencing of Musa balbisiana reveals subgenome evolution and function divergence in polyploid bananas.</title>
        <authorList>
            <person name="Yao X."/>
        </authorList>
    </citation>
    <scope>NUCLEOTIDE SEQUENCE [LARGE SCALE GENOMIC DNA]</scope>
    <source>
        <strain evidence="3">cv. DH-PKW</strain>
        <tissue evidence="2">Leaves</tissue>
    </source>
</reference>
<dbReference type="InterPro" id="IPR025558">
    <property type="entry name" value="DUF4283"/>
</dbReference>
<evidence type="ECO:0000313" key="2">
    <source>
        <dbReference type="EMBL" id="THU58535.1"/>
    </source>
</evidence>
<sequence length="113" mass="13331">MVYGDCWLCGRSQNILFLTILIYQTRWGIPSFDLHMLENGFFVCKLYSEEDLQRVLEGFWTIHGHPRSSSTTLVLDILFWTILDYLRRWSPDVRLELDSLQSSPYGSSYTSRQ</sequence>
<gene>
    <name evidence="2" type="ORF">C4D60_Mb03t15370</name>
</gene>
<dbReference type="AlphaFoldDB" id="A0A4S8JAF8"/>
<keyword evidence="3" id="KW-1185">Reference proteome</keyword>
<dbReference type="EMBL" id="PYDT01000006">
    <property type="protein sequence ID" value="THU58535.1"/>
    <property type="molecule type" value="Genomic_DNA"/>
</dbReference>
<organism evidence="2 3">
    <name type="scientific">Musa balbisiana</name>
    <name type="common">Banana</name>
    <dbReference type="NCBI Taxonomy" id="52838"/>
    <lineage>
        <taxon>Eukaryota</taxon>
        <taxon>Viridiplantae</taxon>
        <taxon>Streptophyta</taxon>
        <taxon>Embryophyta</taxon>
        <taxon>Tracheophyta</taxon>
        <taxon>Spermatophyta</taxon>
        <taxon>Magnoliopsida</taxon>
        <taxon>Liliopsida</taxon>
        <taxon>Zingiberales</taxon>
        <taxon>Musaceae</taxon>
        <taxon>Musa</taxon>
    </lineage>
</organism>
<name>A0A4S8JAF8_MUSBA</name>
<evidence type="ECO:0000313" key="3">
    <source>
        <dbReference type="Proteomes" id="UP000317650"/>
    </source>
</evidence>
<dbReference type="Pfam" id="PF14111">
    <property type="entry name" value="DUF4283"/>
    <property type="match status" value="1"/>
</dbReference>
<dbReference type="Proteomes" id="UP000317650">
    <property type="component" value="Chromosome 3"/>
</dbReference>
<protein>
    <recommendedName>
        <fullName evidence="1">DUF4283 domain-containing protein</fullName>
    </recommendedName>
</protein>
<accession>A0A4S8JAF8</accession>